<dbReference type="KEGG" id="orp:MOP44_17840"/>
<evidence type="ECO:0008006" key="4">
    <source>
        <dbReference type="Google" id="ProtNLM"/>
    </source>
</evidence>
<evidence type="ECO:0000256" key="1">
    <source>
        <dbReference type="SAM" id="Phobius"/>
    </source>
</evidence>
<keyword evidence="1" id="KW-0472">Membrane</keyword>
<organism evidence="2 3">
    <name type="scientific">Occallatibacter riparius</name>
    <dbReference type="NCBI Taxonomy" id="1002689"/>
    <lineage>
        <taxon>Bacteria</taxon>
        <taxon>Pseudomonadati</taxon>
        <taxon>Acidobacteriota</taxon>
        <taxon>Terriglobia</taxon>
        <taxon>Terriglobales</taxon>
        <taxon>Acidobacteriaceae</taxon>
        <taxon>Occallatibacter</taxon>
    </lineage>
</organism>
<keyword evidence="1" id="KW-0812">Transmembrane</keyword>
<feature type="transmembrane region" description="Helical" evidence="1">
    <location>
        <begin position="157"/>
        <end position="176"/>
    </location>
</feature>
<protein>
    <recommendedName>
        <fullName evidence="4">DUF1440 domain-containing protein</fullName>
    </recommendedName>
</protein>
<feature type="transmembrane region" description="Helical" evidence="1">
    <location>
        <begin position="122"/>
        <end position="145"/>
    </location>
</feature>
<accession>A0A9J7BIU7</accession>
<dbReference type="AlphaFoldDB" id="A0A9J7BIU7"/>
<feature type="transmembrane region" description="Helical" evidence="1">
    <location>
        <begin position="41"/>
        <end position="66"/>
    </location>
</feature>
<sequence>MRFRTLKKRHEYMGQVELAASTPRGLMNMQNANASVCGSRALMAIGIAGGIAGTLDLTQASILFGLDVPRVIAAGLLGKAAVHGGTGMWILGVCLHYFIAISAAGMFYAASRRWTFMTEYPLVCGLLFGGVVEEVMNLIVLPLSALHARGPYELSDLLQGLGVHAVVFGLPVAYCIRHWAPAAPRVAKESEQATIV</sequence>
<reference evidence="2" key="1">
    <citation type="submission" date="2021-04" db="EMBL/GenBank/DDBJ databases">
        <title>Phylogenetic analysis of Acidobacteriaceae.</title>
        <authorList>
            <person name="Qiu L."/>
            <person name="Zhang Q."/>
        </authorList>
    </citation>
    <scope>NUCLEOTIDE SEQUENCE</scope>
    <source>
        <strain evidence="2">DSM 25168</strain>
    </source>
</reference>
<dbReference type="EMBL" id="CP093313">
    <property type="protein sequence ID" value="UWZ82427.1"/>
    <property type="molecule type" value="Genomic_DNA"/>
</dbReference>
<feature type="transmembrane region" description="Helical" evidence="1">
    <location>
        <begin position="86"/>
        <end position="110"/>
    </location>
</feature>
<name>A0A9J7BIU7_9BACT</name>
<keyword evidence="1" id="KW-1133">Transmembrane helix</keyword>
<proteinExistence type="predicted"/>
<dbReference type="Proteomes" id="UP001059380">
    <property type="component" value="Chromosome"/>
</dbReference>
<evidence type="ECO:0000313" key="2">
    <source>
        <dbReference type="EMBL" id="UWZ82427.1"/>
    </source>
</evidence>
<keyword evidence="3" id="KW-1185">Reference proteome</keyword>
<gene>
    <name evidence="2" type="ORF">MOP44_17840</name>
</gene>
<dbReference type="RefSeq" id="WP_260791611.1">
    <property type="nucleotide sequence ID" value="NZ_CP093313.1"/>
</dbReference>
<evidence type="ECO:0000313" key="3">
    <source>
        <dbReference type="Proteomes" id="UP001059380"/>
    </source>
</evidence>